<feature type="binding site" evidence="8">
    <location>
        <begin position="19"/>
        <end position="27"/>
    </location>
    <ligand>
        <name>ATP</name>
        <dbReference type="ChEBI" id="CHEBI:30616"/>
    </ligand>
</feature>
<dbReference type="GO" id="GO:0004138">
    <property type="term" value="F:deoxyguanosine kinase activity"/>
    <property type="evidence" value="ECO:0007669"/>
    <property type="project" value="UniProtKB-EC"/>
</dbReference>
<dbReference type="EMBL" id="LQYN01000125">
    <property type="protein sequence ID" value="KYC90689.1"/>
    <property type="molecule type" value="Genomic_DNA"/>
</dbReference>
<dbReference type="RefSeq" id="WP_066235422.1">
    <property type="nucleotide sequence ID" value="NZ_JARMRX010000007.1"/>
</dbReference>
<dbReference type="GO" id="GO:0004136">
    <property type="term" value="F:deoxyadenosine kinase activity"/>
    <property type="evidence" value="ECO:0007669"/>
    <property type="project" value="UniProtKB-EC"/>
</dbReference>
<feature type="binding site" evidence="8">
    <location>
        <begin position="150"/>
        <end position="154"/>
    </location>
    <ligand>
        <name>ATP</name>
        <dbReference type="ChEBI" id="CHEBI:30616"/>
    </ligand>
</feature>
<keyword evidence="2 10" id="KW-0808">Transferase</keyword>
<name>A0A150KL20_9BACI</name>
<evidence type="ECO:0000256" key="4">
    <source>
        <dbReference type="ARBA" id="ARBA00022777"/>
    </source>
</evidence>
<feature type="binding site" evidence="7">
    <location>
        <position position="159"/>
    </location>
    <ligand>
        <name>substrate</name>
    </ligand>
</feature>
<evidence type="ECO:0000256" key="6">
    <source>
        <dbReference type="PIRSR" id="PIRSR000705-1"/>
    </source>
</evidence>
<dbReference type="GO" id="GO:0005737">
    <property type="term" value="C:cytoplasm"/>
    <property type="evidence" value="ECO:0007669"/>
    <property type="project" value="TreeGrafter"/>
</dbReference>
<dbReference type="Pfam" id="PF01712">
    <property type="entry name" value="dNK"/>
    <property type="match status" value="1"/>
</dbReference>
<dbReference type="SUPFAM" id="SSF52540">
    <property type="entry name" value="P-loop containing nucleoside triphosphate hydrolases"/>
    <property type="match status" value="1"/>
</dbReference>
<dbReference type="InterPro" id="IPR002624">
    <property type="entry name" value="DCK/DGK"/>
</dbReference>
<feature type="binding site" evidence="7">
    <location>
        <position position="66"/>
    </location>
    <ligand>
        <name>substrate</name>
    </ligand>
</feature>
<dbReference type="STRING" id="46224.B4102_3823"/>
<dbReference type="InterPro" id="IPR050566">
    <property type="entry name" value="Deoxyribonucleoside_kinase"/>
</dbReference>
<comment type="caution">
    <text evidence="10">The sequence shown here is derived from an EMBL/GenBank/DDBJ whole genome shotgun (WGS) entry which is preliminary data.</text>
</comment>
<protein>
    <submittedName>
        <fullName evidence="10">Deoxyadenosine kinase</fullName>
        <ecNumber evidence="10">2.7.1.113</ecNumber>
        <ecNumber evidence="10">2.7.1.76</ecNumber>
    </submittedName>
</protein>
<dbReference type="EC" id="2.7.1.113" evidence="10"/>
<organism evidence="10 11">
    <name type="scientific">Heyndrickxia sporothermodurans</name>
    <dbReference type="NCBI Taxonomy" id="46224"/>
    <lineage>
        <taxon>Bacteria</taxon>
        <taxon>Bacillati</taxon>
        <taxon>Bacillota</taxon>
        <taxon>Bacilli</taxon>
        <taxon>Bacillales</taxon>
        <taxon>Bacillaceae</taxon>
        <taxon>Heyndrickxia</taxon>
    </lineage>
</organism>
<dbReference type="FunFam" id="3.40.50.300:FF:000659">
    <property type="entry name" value="Deoxyguanosine kinase"/>
    <property type="match status" value="1"/>
</dbReference>
<dbReference type="GO" id="GO:0005524">
    <property type="term" value="F:ATP binding"/>
    <property type="evidence" value="ECO:0007669"/>
    <property type="project" value="UniProtKB-KW"/>
</dbReference>
<dbReference type="OrthoDB" id="9776634at2"/>
<keyword evidence="4 10" id="KW-0418">Kinase</keyword>
<dbReference type="EC" id="2.7.1.76" evidence="10"/>
<feature type="binding site" evidence="7">
    <location>
        <position position="96"/>
    </location>
    <ligand>
        <name>substrate</name>
    </ligand>
</feature>
<evidence type="ECO:0000259" key="9">
    <source>
        <dbReference type="Pfam" id="PF01712"/>
    </source>
</evidence>
<reference evidence="10 11" key="1">
    <citation type="submission" date="2016-01" db="EMBL/GenBank/DDBJ databases">
        <title>Genome Sequences of Twelve Sporeforming Bacillus Species Isolated from Foods.</title>
        <authorList>
            <person name="Berendsen E.M."/>
            <person name="Wells-Bennik M.H."/>
            <person name="Krawcyk A.O."/>
            <person name="De Jong A."/>
            <person name="Holsappel S."/>
            <person name="Eijlander R.T."/>
            <person name="Kuipers O.P."/>
        </authorList>
    </citation>
    <scope>NUCLEOTIDE SEQUENCE [LARGE SCALE GENOMIC DNA]</scope>
    <source>
        <strain evidence="10 11">B4102</strain>
    </source>
</reference>
<dbReference type="PATRIC" id="fig|46224.3.peg.964"/>
<evidence type="ECO:0000313" key="10">
    <source>
        <dbReference type="EMBL" id="KYC90689.1"/>
    </source>
</evidence>
<keyword evidence="3 8" id="KW-0547">Nucleotide-binding</keyword>
<evidence type="ECO:0000256" key="3">
    <source>
        <dbReference type="ARBA" id="ARBA00022741"/>
    </source>
</evidence>
<dbReference type="PANTHER" id="PTHR10513:SF35">
    <property type="entry name" value="DEOXYADENOSINE KINASE"/>
    <property type="match status" value="1"/>
</dbReference>
<evidence type="ECO:0000256" key="1">
    <source>
        <dbReference type="ARBA" id="ARBA00007420"/>
    </source>
</evidence>
<proteinExistence type="inferred from homology"/>
<dbReference type="InterPro" id="IPR031314">
    <property type="entry name" value="DNK_dom"/>
</dbReference>
<evidence type="ECO:0000256" key="8">
    <source>
        <dbReference type="PIRSR" id="PIRSR000705-3"/>
    </source>
</evidence>
<feature type="domain" description="Deoxynucleoside kinase" evidence="9">
    <location>
        <begin position="15"/>
        <end position="214"/>
    </location>
</feature>
<evidence type="ECO:0000313" key="11">
    <source>
        <dbReference type="Proteomes" id="UP000075666"/>
    </source>
</evidence>
<dbReference type="Proteomes" id="UP000075666">
    <property type="component" value="Unassembled WGS sequence"/>
</dbReference>
<keyword evidence="5 8" id="KW-0067">ATP-binding</keyword>
<feature type="active site" description="Proton acceptor" evidence="6">
    <location>
        <position position="90"/>
    </location>
</feature>
<accession>A0A150KL20</accession>
<feature type="binding site" evidence="7">
    <location>
        <position position="43"/>
    </location>
    <ligand>
        <name>substrate</name>
    </ligand>
</feature>
<dbReference type="PANTHER" id="PTHR10513">
    <property type="entry name" value="DEOXYNUCLEOSIDE KINASE"/>
    <property type="match status" value="1"/>
</dbReference>
<gene>
    <name evidence="10" type="ORF">B4102_3823</name>
</gene>
<comment type="similarity">
    <text evidence="1">Belongs to the DCK/DGK family.</text>
</comment>
<evidence type="ECO:0000256" key="7">
    <source>
        <dbReference type="PIRSR" id="PIRSR000705-2"/>
    </source>
</evidence>
<dbReference type="Gene3D" id="3.40.50.300">
    <property type="entry name" value="P-loop containing nucleotide triphosphate hydrolases"/>
    <property type="match status" value="1"/>
</dbReference>
<evidence type="ECO:0000256" key="5">
    <source>
        <dbReference type="ARBA" id="ARBA00022840"/>
    </source>
</evidence>
<dbReference type="CDD" id="cd01673">
    <property type="entry name" value="dNK"/>
    <property type="match status" value="1"/>
</dbReference>
<dbReference type="InterPro" id="IPR027417">
    <property type="entry name" value="P-loop_NTPase"/>
</dbReference>
<evidence type="ECO:0000256" key="2">
    <source>
        <dbReference type="ARBA" id="ARBA00022679"/>
    </source>
</evidence>
<dbReference type="PIRSF" id="PIRSF000705">
    <property type="entry name" value="DNK"/>
    <property type="match status" value="1"/>
</dbReference>
<sequence>MELRNKYSIPKNTVITVTGTVGVGKSTMTNTLANTLGFRTSLEKVDTNPYLDKFYQDFKRWSFHLQIYFLAERFKEQKRMFEYGGGFIQDRSIYEDTGIFAQMHYEKGNMSEVDYQTYTSLFEAMIMTPYFPHPDLLIYLEGSIEDILERIQKRGRLMEQNTPVEYWIEMHKRYENWINSFNACPVLRINIKDYDLMNDGTSIEPIIEKISFFLKQTKELQK</sequence>
<keyword evidence="11" id="KW-1185">Reference proteome</keyword>
<dbReference type="AlphaFoldDB" id="A0A150KL20"/>
<feature type="binding site" evidence="7">
    <location>
        <position position="55"/>
    </location>
    <ligand>
        <name>substrate</name>
    </ligand>
</feature>
<feature type="binding site" evidence="7">
    <location>
        <position position="91"/>
    </location>
    <ligand>
        <name>substrate</name>
    </ligand>
</feature>